<dbReference type="AlphaFoldDB" id="A0A4R9GLZ1"/>
<reference evidence="1" key="1">
    <citation type="journal article" date="2019" name="PLoS Negl. Trop. Dis.">
        <title>Revisiting the worldwide diversity of Leptospira species in the environment.</title>
        <authorList>
            <person name="Vincent A.T."/>
            <person name="Schiettekatte O."/>
            <person name="Bourhy P."/>
            <person name="Veyrier F.J."/>
            <person name="Picardeau M."/>
        </authorList>
    </citation>
    <scope>NUCLEOTIDE SEQUENCE [LARGE SCALE GENOMIC DNA]</scope>
    <source>
        <strain evidence="1">SSW15</strain>
    </source>
</reference>
<keyword evidence="2" id="KW-1185">Reference proteome</keyword>
<comment type="caution">
    <text evidence="1">The sequence shown here is derived from an EMBL/GenBank/DDBJ whole genome shotgun (WGS) entry which is preliminary data.</text>
</comment>
<dbReference type="SUPFAM" id="SSF53474">
    <property type="entry name" value="alpha/beta-Hydrolases"/>
    <property type="match status" value="1"/>
</dbReference>
<dbReference type="OrthoDB" id="9765872at2"/>
<protein>
    <submittedName>
        <fullName evidence="1">Alpha/beta hydrolase</fullName>
    </submittedName>
</protein>
<organism evidence="1 2">
    <name type="scientific">Leptospira fletcheri</name>
    <dbReference type="NCBI Taxonomy" id="2484981"/>
    <lineage>
        <taxon>Bacteria</taxon>
        <taxon>Pseudomonadati</taxon>
        <taxon>Spirochaetota</taxon>
        <taxon>Spirochaetia</taxon>
        <taxon>Leptospirales</taxon>
        <taxon>Leptospiraceae</taxon>
        <taxon>Leptospira</taxon>
    </lineage>
</organism>
<dbReference type="InterPro" id="IPR029058">
    <property type="entry name" value="AB_hydrolase_fold"/>
</dbReference>
<accession>A0A4R9GLZ1</accession>
<evidence type="ECO:0000313" key="2">
    <source>
        <dbReference type="Proteomes" id="UP000298458"/>
    </source>
</evidence>
<name>A0A4R9GLZ1_9LEPT</name>
<sequence length="616" mass="70411">MLFLLLLFVAIHCATYSKKTYSKYEQENLVRLNAVNHEGLSELTKQFLKSNDLYESYSEYPRLVIYDLDNRLTATKSRNLAYYLAELCYHSGTSLDPEDPMFSRMFASALVYSYTYLFDSNAEPSEPDPFAMEFRFALDTYNRSLAQLVRFAKRNRKLARVTDLNVHLVRGTLTMTDVKVETAWTPKSFLQVEVAWDYKVSGFSNHIRREGIGAPLILVRKYPELEPAERRKYEFVGGVGQAYPGTAFLSLEESYLENRSLELKATIHLYDPVYRNRIEFSGLDLPMESDTTTPLAYMLSAAQKKDGFLSAFDGEAGREKRGLYFVYPYRHDKIPVVFVHGLASSPFVWFPMINELLADPEINGKYQFWVYWYPTSNPIPVSGAEFRETLYDLRKVYDPKSEHAAFDKMVLVGHSMGGILAKLMVIRSRKEEWLRELKVVPAVWTAAPTDLKKQVARLFDYDPVHFVRRVIFIATPHRGSSLAEGFLGTVARLLFVLPKGVADNLGKAVRFLTMDKNQDDFVSEKYGVDSLSPQSVFMKVTAEKIPAVKFHSIIGNSRLRDLDWINDSVVSYDSSHLDGAESELLVPSEHSVQSHIPTFLEVKRILKEYGGPESKN</sequence>
<gene>
    <name evidence="1" type="ORF">EHO60_01685</name>
</gene>
<evidence type="ECO:0000313" key="1">
    <source>
        <dbReference type="EMBL" id="TGK14176.1"/>
    </source>
</evidence>
<dbReference type="Gene3D" id="3.40.50.1820">
    <property type="entry name" value="alpha/beta hydrolase"/>
    <property type="match status" value="1"/>
</dbReference>
<dbReference type="Proteomes" id="UP000298458">
    <property type="component" value="Unassembled WGS sequence"/>
</dbReference>
<proteinExistence type="predicted"/>
<dbReference type="EMBL" id="RQET01000001">
    <property type="protein sequence ID" value="TGK14176.1"/>
    <property type="molecule type" value="Genomic_DNA"/>
</dbReference>
<keyword evidence="1" id="KW-0378">Hydrolase</keyword>
<dbReference type="GO" id="GO:0016787">
    <property type="term" value="F:hydrolase activity"/>
    <property type="evidence" value="ECO:0007669"/>
    <property type="project" value="UniProtKB-KW"/>
</dbReference>